<proteinExistence type="inferred from homology"/>
<dbReference type="PANTHER" id="PTHR13903:SF8">
    <property type="entry name" value="PIRIN"/>
    <property type="match status" value="1"/>
</dbReference>
<dbReference type="PIRSF" id="PIRSF006232">
    <property type="entry name" value="Pirin"/>
    <property type="match status" value="1"/>
</dbReference>
<dbReference type="AlphaFoldDB" id="A0A839Z010"/>
<keyword evidence="7" id="KW-1185">Reference proteome</keyword>
<evidence type="ECO:0000313" key="6">
    <source>
        <dbReference type="EMBL" id="MBB3764596.1"/>
    </source>
</evidence>
<feature type="binding site" evidence="2">
    <location>
        <position position="100"/>
    </location>
    <ligand>
        <name>Fe cation</name>
        <dbReference type="ChEBI" id="CHEBI:24875"/>
    </ligand>
</feature>
<feature type="domain" description="Pirin C-terminal" evidence="5">
    <location>
        <begin position="182"/>
        <end position="270"/>
    </location>
</feature>
<evidence type="ECO:0000256" key="2">
    <source>
        <dbReference type="PIRSR" id="PIRSR006232-1"/>
    </source>
</evidence>
<dbReference type="GO" id="GO:0046872">
    <property type="term" value="F:metal ion binding"/>
    <property type="evidence" value="ECO:0007669"/>
    <property type="project" value="UniProtKB-KW"/>
</dbReference>
<dbReference type="PANTHER" id="PTHR13903">
    <property type="entry name" value="PIRIN-RELATED"/>
    <property type="match status" value="1"/>
</dbReference>
<name>A0A839Z010_9SPHN</name>
<evidence type="ECO:0000313" key="7">
    <source>
        <dbReference type="Proteomes" id="UP000578569"/>
    </source>
</evidence>
<evidence type="ECO:0000256" key="1">
    <source>
        <dbReference type="ARBA" id="ARBA00008416"/>
    </source>
</evidence>
<comment type="similarity">
    <text evidence="1 3">Belongs to the pirin family.</text>
</comment>
<dbReference type="Proteomes" id="UP000578569">
    <property type="component" value="Unassembled WGS sequence"/>
</dbReference>
<evidence type="ECO:0000256" key="3">
    <source>
        <dbReference type="RuleBase" id="RU003457"/>
    </source>
</evidence>
<comment type="cofactor">
    <cofactor evidence="2">
        <name>Fe cation</name>
        <dbReference type="ChEBI" id="CHEBI:24875"/>
    </cofactor>
    <text evidence="2">Binds 1 Fe cation per subunit.</text>
</comment>
<gene>
    <name evidence="6" type="ORF">FHS50_001658</name>
</gene>
<dbReference type="Pfam" id="PF02678">
    <property type="entry name" value="Pirin"/>
    <property type="match status" value="1"/>
</dbReference>
<dbReference type="InterPro" id="IPR003829">
    <property type="entry name" value="Pirin_N_dom"/>
</dbReference>
<dbReference type="RefSeq" id="WP_183933986.1">
    <property type="nucleotide sequence ID" value="NZ_JACICF010000002.1"/>
</dbReference>
<feature type="binding site" evidence="2">
    <location>
        <position position="102"/>
    </location>
    <ligand>
        <name>Fe cation</name>
        <dbReference type="ChEBI" id="CHEBI:24875"/>
    </ligand>
</feature>
<dbReference type="CDD" id="cd02909">
    <property type="entry name" value="cupin_pirin_N"/>
    <property type="match status" value="1"/>
</dbReference>
<dbReference type="EMBL" id="JACICF010000002">
    <property type="protein sequence ID" value="MBB3764596.1"/>
    <property type="molecule type" value="Genomic_DNA"/>
</dbReference>
<keyword evidence="2" id="KW-0408">Iron</keyword>
<dbReference type="InterPro" id="IPR012093">
    <property type="entry name" value="Pirin"/>
</dbReference>
<dbReference type="Gene3D" id="2.60.120.10">
    <property type="entry name" value="Jelly Rolls"/>
    <property type="match status" value="2"/>
</dbReference>
<reference evidence="6 7" key="1">
    <citation type="submission" date="2020-08" db="EMBL/GenBank/DDBJ databases">
        <title>Genomic Encyclopedia of Type Strains, Phase IV (KMG-IV): sequencing the most valuable type-strain genomes for metagenomic binning, comparative biology and taxonomic classification.</title>
        <authorList>
            <person name="Goeker M."/>
        </authorList>
    </citation>
    <scope>NUCLEOTIDE SEQUENCE [LARGE SCALE GENOMIC DNA]</scope>
    <source>
        <strain evidence="6 7">DSM 24194</strain>
    </source>
</reference>
<dbReference type="InterPro" id="IPR008778">
    <property type="entry name" value="Pirin_C_dom"/>
</dbReference>
<feature type="binding site" evidence="2">
    <location>
        <position position="58"/>
    </location>
    <ligand>
        <name>Fe cation</name>
        <dbReference type="ChEBI" id="CHEBI:24875"/>
    </ligand>
</feature>
<evidence type="ECO:0000259" key="4">
    <source>
        <dbReference type="Pfam" id="PF02678"/>
    </source>
</evidence>
<sequence>MEGVRAIAPSVHDLGDFKVRRVLPSRPRTMVGPFIFVDEFGPAQLDIGKGMDVRPHPHINLATVTYLFEGAIHHRDSIGSSKVIRPGAINLMTAGEGIVHSERSPQEEREKGARLYGMQTWLALPEDKEEIAPGFDHVAEEGLPFIEDEGVSARVLMGSLWGASAATPQHSPTIYADIVLGGGKLPIDAESDERAVLVTEGEVLLDGERLEPFTLYVLAPGHEASLSGRGRVMLLGGEAFSSPRHVWWNFVSSRRERIAQAKEDWQARRFPLVPGDEQERIPLPEVPKTVSYP</sequence>
<feature type="domain" description="Pirin N-terminal" evidence="4">
    <location>
        <begin position="17"/>
        <end position="122"/>
    </location>
</feature>
<dbReference type="InterPro" id="IPR014710">
    <property type="entry name" value="RmlC-like_jellyroll"/>
</dbReference>
<comment type="caution">
    <text evidence="6">The sequence shown here is derived from an EMBL/GenBank/DDBJ whole genome shotgun (WGS) entry which is preliminary data.</text>
</comment>
<feature type="binding site" evidence="2">
    <location>
        <position position="56"/>
    </location>
    <ligand>
        <name>Fe cation</name>
        <dbReference type="ChEBI" id="CHEBI:24875"/>
    </ligand>
</feature>
<evidence type="ECO:0000259" key="5">
    <source>
        <dbReference type="Pfam" id="PF05726"/>
    </source>
</evidence>
<dbReference type="SUPFAM" id="SSF51182">
    <property type="entry name" value="RmlC-like cupins"/>
    <property type="match status" value="1"/>
</dbReference>
<accession>A0A839Z010</accession>
<organism evidence="6 7">
    <name type="scientific">Sphingomicrobium lutaoense</name>
    <dbReference type="NCBI Taxonomy" id="515949"/>
    <lineage>
        <taxon>Bacteria</taxon>
        <taxon>Pseudomonadati</taxon>
        <taxon>Pseudomonadota</taxon>
        <taxon>Alphaproteobacteria</taxon>
        <taxon>Sphingomonadales</taxon>
        <taxon>Sphingomonadaceae</taxon>
        <taxon>Sphingomicrobium</taxon>
    </lineage>
</organism>
<keyword evidence="2" id="KW-0479">Metal-binding</keyword>
<dbReference type="InterPro" id="IPR011051">
    <property type="entry name" value="RmlC_Cupin_sf"/>
</dbReference>
<dbReference type="Pfam" id="PF05726">
    <property type="entry name" value="Pirin_C"/>
    <property type="match status" value="1"/>
</dbReference>
<protein>
    <recommendedName>
        <fullName evidence="8">Pirin</fullName>
    </recommendedName>
</protein>
<evidence type="ECO:0008006" key="8">
    <source>
        <dbReference type="Google" id="ProtNLM"/>
    </source>
</evidence>